<accession>X0RRQ8</accession>
<name>X0RRQ8_9ZZZZ</name>
<dbReference type="EMBL" id="BARS01000083">
    <property type="protein sequence ID" value="GAF71524.1"/>
    <property type="molecule type" value="Genomic_DNA"/>
</dbReference>
<dbReference type="SUPFAM" id="SSF53223">
    <property type="entry name" value="Aminoacid dehydrogenase-like, N-terminal domain"/>
    <property type="match status" value="1"/>
</dbReference>
<evidence type="ECO:0000313" key="4">
    <source>
        <dbReference type="EMBL" id="GAF71524.1"/>
    </source>
</evidence>
<comment type="similarity">
    <text evidence="1">Belongs to the Glu/Leu/Phe/Val dehydrogenases family.</text>
</comment>
<dbReference type="PIRSF" id="PIRSF000185">
    <property type="entry name" value="Glu_DH"/>
    <property type="match status" value="1"/>
</dbReference>
<reference evidence="4" key="1">
    <citation type="journal article" date="2014" name="Front. Microbiol.">
        <title>High frequency of phylogenetically diverse reductive dehalogenase-homologous genes in deep subseafloor sedimentary metagenomes.</title>
        <authorList>
            <person name="Kawai M."/>
            <person name="Futagami T."/>
            <person name="Toyoda A."/>
            <person name="Takaki Y."/>
            <person name="Nishi S."/>
            <person name="Hori S."/>
            <person name="Arai W."/>
            <person name="Tsubouchi T."/>
            <person name="Morono Y."/>
            <person name="Uchiyama I."/>
            <person name="Ito T."/>
            <person name="Fujiyama A."/>
            <person name="Inagaki F."/>
            <person name="Takami H."/>
        </authorList>
    </citation>
    <scope>NUCLEOTIDE SEQUENCE</scope>
    <source>
        <strain evidence="4">Expedition CK06-06</strain>
    </source>
</reference>
<evidence type="ECO:0000256" key="1">
    <source>
        <dbReference type="ARBA" id="ARBA00006382"/>
    </source>
</evidence>
<dbReference type="PANTHER" id="PTHR11606:SF13">
    <property type="entry name" value="GLUTAMATE DEHYDROGENASE 1, MITOCHONDRIAL"/>
    <property type="match status" value="1"/>
</dbReference>
<dbReference type="PANTHER" id="PTHR11606">
    <property type="entry name" value="GLUTAMATE DEHYDROGENASE"/>
    <property type="match status" value="1"/>
</dbReference>
<keyword evidence="2" id="KW-0560">Oxidoreductase</keyword>
<dbReference type="InterPro" id="IPR014362">
    <property type="entry name" value="Glu_DH"/>
</dbReference>
<dbReference type="FunFam" id="3.40.50.10860:FF:000003">
    <property type="entry name" value="Glutamate dehydrogenase"/>
    <property type="match status" value="1"/>
</dbReference>
<dbReference type="PRINTS" id="PR00082">
    <property type="entry name" value="GLFDHDRGNASE"/>
</dbReference>
<gene>
    <name evidence="4" type="ORF">S01H1_00255</name>
</gene>
<evidence type="ECO:0000256" key="2">
    <source>
        <dbReference type="ARBA" id="ARBA00023002"/>
    </source>
</evidence>
<dbReference type="Pfam" id="PF00208">
    <property type="entry name" value="ELFV_dehydrog"/>
    <property type="match status" value="1"/>
</dbReference>
<dbReference type="Gene3D" id="3.40.50.10860">
    <property type="entry name" value="Leucine Dehydrogenase, chain A, domain 1"/>
    <property type="match status" value="1"/>
</dbReference>
<dbReference type="InterPro" id="IPR046346">
    <property type="entry name" value="Aminoacid_DH-like_N_sf"/>
</dbReference>
<dbReference type="InterPro" id="IPR006097">
    <property type="entry name" value="Glu/Leu/Phe/Val/Trp_DH_dimer"/>
</dbReference>
<sequence>VEPKREVLSPDEIVDPYVTALTQFDAAAGYLGLDDSTCQYLRNNRRELIVHLPVRMDDGSVAVFWGCRVQHNWSRGPSKGGIRYHPLVSLDEVRALAMWMTWKCAVVNIPYGGAKGGVVVDHKKLSLRELESLTRRYAIAIGPVIGPDQDIPAPDVGTTPQIMAWIMDVYGSMRRSWTPAVVTGKPISVGGTLGRDEATGAGIMHVVKEAARRNRLSPADTTVAVQGFGNAGQWSARLLANLGYQVVAVSDTSGGIHNGHGLDIEAAITQKRESGRVTDHKNGDRITNEELLTLPVDILVPAAFENQITTANAADVKAKIIAEAANGPTTPEADQILNDAGRLVIPDILASAGGVVVSYFEWVQNRNGLYWTEEEVSSRLDQIMTRAYQEVAAISENEKLTMREAATVLGIRRVVEATEIRGMRP</sequence>
<dbReference type="InterPro" id="IPR006095">
    <property type="entry name" value="Glu/Leu/Phe/Val/Trp_DH"/>
</dbReference>
<dbReference type="AlphaFoldDB" id="X0RRQ8"/>
<feature type="non-terminal residue" evidence="4">
    <location>
        <position position="1"/>
    </location>
</feature>
<dbReference type="SMART" id="SM00839">
    <property type="entry name" value="ELFV_dehydrog"/>
    <property type="match status" value="1"/>
</dbReference>
<organism evidence="4">
    <name type="scientific">marine sediment metagenome</name>
    <dbReference type="NCBI Taxonomy" id="412755"/>
    <lineage>
        <taxon>unclassified sequences</taxon>
        <taxon>metagenomes</taxon>
        <taxon>ecological metagenomes</taxon>
    </lineage>
</organism>
<evidence type="ECO:0000259" key="3">
    <source>
        <dbReference type="SMART" id="SM00839"/>
    </source>
</evidence>
<proteinExistence type="inferred from homology"/>
<dbReference type="InterPro" id="IPR006096">
    <property type="entry name" value="Glu/Leu/Phe/Val/Trp_DH_C"/>
</dbReference>
<dbReference type="CDD" id="cd01076">
    <property type="entry name" value="NAD_bind_1_Glu_DH"/>
    <property type="match status" value="1"/>
</dbReference>
<dbReference type="InterPro" id="IPR036291">
    <property type="entry name" value="NAD(P)-bd_dom_sf"/>
</dbReference>
<dbReference type="Pfam" id="PF02812">
    <property type="entry name" value="ELFV_dehydrog_N"/>
    <property type="match status" value="1"/>
</dbReference>
<comment type="caution">
    <text evidence="4">The sequence shown here is derived from an EMBL/GenBank/DDBJ whole genome shotgun (WGS) entry which is preliminary data.</text>
</comment>
<dbReference type="SUPFAM" id="SSF51735">
    <property type="entry name" value="NAD(P)-binding Rossmann-fold domains"/>
    <property type="match status" value="1"/>
</dbReference>
<dbReference type="InterPro" id="IPR033922">
    <property type="entry name" value="NAD_bind_Glu_DH"/>
</dbReference>
<dbReference type="Gene3D" id="3.40.50.720">
    <property type="entry name" value="NAD(P)-binding Rossmann-like Domain"/>
    <property type="match status" value="1"/>
</dbReference>
<protein>
    <recommendedName>
        <fullName evidence="3">Glutamate/phenylalanine/leucine/valine/L-tryptophan dehydrogenase C-terminal domain-containing protein</fullName>
    </recommendedName>
</protein>
<feature type="domain" description="Glutamate/phenylalanine/leucine/valine/L-tryptophan dehydrogenase C-terminal" evidence="3">
    <location>
        <begin position="192"/>
        <end position="422"/>
    </location>
</feature>
<dbReference type="GO" id="GO:0004352">
    <property type="term" value="F:glutamate dehydrogenase (NAD+) activity"/>
    <property type="evidence" value="ECO:0007669"/>
    <property type="project" value="TreeGrafter"/>
</dbReference>
<dbReference type="GO" id="GO:0006538">
    <property type="term" value="P:L-glutamate catabolic process"/>
    <property type="evidence" value="ECO:0007669"/>
    <property type="project" value="TreeGrafter"/>
</dbReference>